<dbReference type="PROSITE" id="PS50893">
    <property type="entry name" value="ABC_TRANSPORTER_2"/>
    <property type="match status" value="1"/>
</dbReference>
<dbReference type="EMBL" id="FNGS01000001">
    <property type="protein sequence ID" value="SDL19067.1"/>
    <property type="molecule type" value="Genomic_DNA"/>
</dbReference>
<dbReference type="RefSeq" id="WP_093196793.1">
    <property type="nucleotide sequence ID" value="NZ_FNGS01000001.1"/>
</dbReference>
<dbReference type="Proteomes" id="UP000198901">
    <property type="component" value="Unassembled WGS sequence"/>
</dbReference>
<dbReference type="GO" id="GO:0016887">
    <property type="term" value="F:ATP hydrolysis activity"/>
    <property type="evidence" value="ECO:0007669"/>
    <property type="project" value="InterPro"/>
</dbReference>
<dbReference type="OrthoDB" id="1521973at2"/>
<evidence type="ECO:0000256" key="1">
    <source>
        <dbReference type="ARBA" id="ARBA00022737"/>
    </source>
</evidence>
<evidence type="ECO:0000313" key="6">
    <source>
        <dbReference type="EMBL" id="SDL19067.1"/>
    </source>
</evidence>
<dbReference type="PANTHER" id="PTHR19211">
    <property type="entry name" value="ATP-BINDING TRANSPORT PROTEIN-RELATED"/>
    <property type="match status" value="1"/>
</dbReference>
<dbReference type="SUPFAM" id="SSF52540">
    <property type="entry name" value="P-loop containing nucleoside triphosphate hydrolases"/>
    <property type="match status" value="2"/>
</dbReference>
<keyword evidence="3" id="KW-0067">ATP-binding</keyword>
<dbReference type="InterPro" id="IPR050611">
    <property type="entry name" value="ABCF"/>
</dbReference>
<dbReference type="Pfam" id="PF00005">
    <property type="entry name" value="ABC_tran"/>
    <property type="match status" value="2"/>
</dbReference>
<keyword evidence="1" id="KW-0677">Repeat</keyword>
<evidence type="ECO:0000259" key="5">
    <source>
        <dbReference type="PROSITE" id="PS50893"/>
    </source>
</evidence>
<dbReference type="SMART" id="SM00382">
    <property type="entry name" value="AAA"/>
    <property type="match status" value="2"/>
</dbReference>
<keyword evidence="2" id="KW-0547">Nucleotide-binding</keyword>
<dbReference type="Gene3D" id="3.40.50.300">
    <property type="entry name" value="P-loop containing nucleotide triphosphate hydrolases"/>
    <property type="match status" value="2"/>
</dbReference>
<accession>A0A1G9I1E5</accession>
<dbReference type="InterPro" id="IPR027417">
    <property type="entry name" value="P-loop_NTPase"/>
</dbReference>
<feature type="region of interest" description="Disordered" evidence="4">
    <location>
        <begin position="247"/>
        <end position="273"/>
    </location>
</feature>
<evidence type="ECO:0000313" key="7">
    <source>
        <dbReference type="Proteomes" id="UP000198901"/>
    </source>
</evidence>
<dbReference type="PANTHER" id="PTHR19211:SF6">
    <property type="entry name" value="BLL7188 PROTEIN"/>
    <property type="match status" value="1"/>
</dbReference>
<organism evidence="6 7">
    <name type="scientific">Siphonobacter aquaeclarae</name>
    <dbReference type="NCBI Taxonomy" id="563176"/>
    <lineage>
        <taxon>Bacteria</taxon>
        <taxon>Pseudomonadati</taxon>
        <taxon>Bacteroidota</taxon>
        <taxon>Cytophagia</taxon>
        <taxon>Cytophagales</taxon>
        <taxon>Cytophagaceae</taxon>
        <taxon>Siphonobacter</taxon>
    </lineage>
</organism>
<proteinExistence type="predicted"/>
<dbReference type="InterPro" id="IPR003439">
    <property type="entry name" value="ABC_transporter-like_ATP-bd"/>
</dbReference>
<keyword evidence="7" id="KW-1185">Reference proteome</keyword>
<feature type="compositionally biased region" description="Basic and acidic residues" evidence="4">
    <location>
        <begin position="247"/>
        <end position="267"/>
    </location>
</feature>
<dbReference type="FunFam" id="3.40.50.300:FF:001320">
    <property type="entry name" value="Heme ABC transporter ATP-binding protein"/>
    <property type="match status" value="1"/>
</dbReference>
<dbReference type="InterPro" id="IPR003593">
    <property type="entry name" value="AAA+_ATPase"/>
</dbReference>
<dbReference type="STRING" id="563176.SAMN04488090_0298"/>
<sequence>MSIVLSMVDYLRPDGEPLFQSLDLVLGDGEKAALVGHNGVGKSTLIRLMAGELMPAAGAVTIGGTRWTVPQHTGQYDEMPVIRALGVEPQWLALRAILGGDAAEIHFEKLQDDWELEDRVAEALAGWGLGDVDPERPMGSLSGGEKTKVFLAGAQIHRPDLLLLDEPSNHLDQQSRQKLYEFIKTWTGSLLVVSHDRTLLDLMDTTLELTTLGLEVFGGNYTFYRGQKDGQLQALQHQRDEQEKALKQARQKAKELAEQRQKKEVRGKAHGQKQSLPRIVAGNLQRQAEVSSARMKEVHENKMSGLSDELRQTRSRIEELLPLRLSLGTPHLHKGKLLAEGRDVQVVYSDRVLWTLSFQIRSGDRIRIAGPNGSGKTSLLRLLTGSRQPDAGVLWRAEVPFAWLDQDYSLLDPALPVLRQVERFNSRLLPEHSLKSLLHQHQFPAEKWYTPTRDLSGGEKLKLALCCLAAGTEAPELLLLDEPTNNLDIRSQELLTTAIREYPGTVLVVSHDVAFLREIGIEQEMTLA</sequence>
<protein>
    <submittedName>
        <fullName evidence="6">ATPase components of ABC transporters with duplicated ATPase domains</fullName>
    </submittedName>
</protein>
<dbReference type="GO" id="GO:0005524">
    <property type="term" value="F:ATP binding"/>
    <property type="evidence" value="ECO:0007669"/>
    <property type="project" value="UniProtKB-KW"/>
</dbReference>
<dbReference type="CDD" id="cd03221">
    <property type="entry name" value="ABCF_EF-3"/>
    <property type="match status" value="2"/>
</dbReference>
<evidence type="ECO:0000256" key="2">
    <source>
        <dbReference type="ARBA" id="ARBA00022741"/>
    </source>
</evidence>
<name>A0A1G9I1E5_9BACT</name>
<feature type="domain" description="ABC transporter" evidence="5">
    <location>
        <begin position="3"/>
        <end position="236"/>
    </location>
</feature>
<evidence type="ECO:0000256" key="4">
    <source>
        <dbReference type="SAM" id="MobiDB-lite"/>
    </source>
</evidence>
<evidence type="ECO:0000256" key="3">
    <source>
        <dbReference type="ARBA" id="ARBA00022840"/>
    </source>
</evidence>
<dbReference type="AlphaFoldDB" id="A0A1G9I1E5"/>
<reference evidence="6 7" key="1">
    <citation type="submission" date="2016-10" db="EMBL/GenBank/DDBJ databases">
        <authorList>
            <person name="de Groot N.N."/>
        </authorList>
    </citation>
    <scope>NUCLEOTIDE SEQUENCE [LARGE SCALE GENOMIC DNA]</scope>
    <source>
        <strain evidence="6 7">DSM 21668</strain>
    </source>
</reference>
<gene>
    <name evidence="6" type="ORF">SAMN04488090_0298</name>
</gene>